<evidence type="ECO:0000313" key="1">
    <source>
        <dbReference type="EMBL" id="MFH5253144.1"/>
    </source>
</evidence>
<evidence type="ECO:0000313" key="2">
    <source>
        <dbReference type="Proteomes" id="UP001609186"/>
    </source>
</evidence>
<accession>A0ABW7L6S8</accession>
<evidence type="ECO:0008006" key="3">
    <source>
        <dbReference type="Google" id="ProtNLM"/>
    </source>
</evidence>
<sequence length="100" mass="11694">MFVTIKARVLTDETNVYTEIPALLTASGILEPLVDYFLHRSHDRSLEWMRKVTRSVRLFLEYLQVNPTERDTYRLFQNFAQRLYTGTFDRSTGIDATGLC</sequence>
<proteinExistence type="predicted"/>
<dbReference type="EMBL" id="JBIMPM010000021">
    <property type="protein sequence ID" value="MFH5253144.1"/>
    <property type="molecule type" value="Genomic_DNA"/>
</dbReference>
<protein>
    <recommendedName>
        <fullName evidence="3">Integrase</fullName>
    </recommendedName>
</protein>
<name>A0ABW7L6S8_9BURK</name>
<dbReference type="RefSeq" id="WP_395129899.1">
    <property type="nucleotide sequence ID" value="NZ_JBIMPM010000021.1"/>
</dbReference>
<reference evidence="1 2" key="1">
    <citation type="submission" date="2024-10" db="EMBL/GenBank/DDBJ databases">
        <title>Burkholderia semiarida in Mexico.</title>
        <authorList>
            <person name="Estrada P."/>
        </authorList>
    </citation>
    <scope>NUCLEOTIDE SEQUENCE [LARGE SCALE GENOMIC DNA]</scope>
    <source>
        <strain evidence="1 2">CLM7-1</strain>
    </source>
</reference>
<gene>
    <name evidence="1" type="ORF">ACGTRS_18145</name>
</gene>
<keyword evidence="2" id="KW-1185">Reference proteome</keyword>
<organism evidence="1 2">
    <name type="scientific">Burkholderia semiarida</name>
    <dbReference type="NCBI Taxonomy" id="2843303"/>
    <lineage>
        <taxon>Bacteria</taxon>
        <taxon>Pseudomonadati</taxon>
        <taxon>Pseudomonadota</taxon>
        <taxon>Betaproteobacteria</taxon>
        <taxon>Burkholderiales</taxon>
        <taxon>Burkholderiaceae</taxon>
        <taxon>Burkholderia</taxon>
        <taxon>Burkholderia cepacia complex</taxon>
    </lineage>
</organism>
<comment type="caution">
    <text evidence="1">The sequence shown here is derived from an EMBL/GenBank/DDBJ whole genome shotgun (WGS) entry which is preliminary data.</text>
</comment>
<dbReference type="Proteomes" id="UP001609186">
    <property type="component" value="Unassembled WGS sequence"/>
</dbReference>